<evidence type="ECO:0000256" key="2">
    <source>
        <dbReference type="ARBA" id="ARBA00022692"/>
    </source>
</evidence>
<dbReference type="EMBL" id="JACNMF010000001">
    <property type="protein sequence ID" value="MBC3756937.1"/>
    <property type="molecule type" value="Genomic_DNA"/>
</dbReference>
<comment type="subcellular location">
    <subcellularLocation>
        <location evidence="1">Endomembrane system</location>
        <topology evidence="1">Multi-pass membrane protein</topology>
    </subcellularLocation>
</comment>
<accession>A0A923KJ55</accession>
<keyword evidence="4 7" id="KW-0472">Membrane</keyword>
<keyword evidence="2 7" id="KW-0812">Transmembrane</keyword>
<dbReference type="GO" id="GO:0008488">
    <property type="term" value="F:gamma-glutamyl carboxylase activity"/>
    <property type="evidence" value="ECO:0007669"/>
    <property type="project" value="InterPro"/>
</dbReference>
<dbReference type="InterPro" id="IPR007782">
    <property type="entry name" value="VKG_COase"/>
</dbReference>
<dbReference type="RefSeq" id="WP_186557951.1">
    <property type="nucleotide sequence ID" value="NZ_JACNMF010000001.1"/>
</dbReference>
<evidence type="ECO:0000313" key="10">
    <source>
        <dbReference type="Proteomes" id="UP000656244"/>
    </source>
</evidence>
<dbReference type="GO" id="GO:0012505">
    <property type="term" value="C:endomembrane system"/>
    <property type="evidence" value="ECO:0007669"/>
    <property type="project" value="UniProtKB-SubCell"/>
</dbReference>
<feature type="transmembrane region" description="Helical" evidence="7">
    <location>
        <begin position="201"/>
        <end position="223"/>
    </location>
</feature>
<feature type="transmembrane region" description="Helical" evidence="7">
    <location>
        <begin position="149"/>
        <end position="167"/>
    </location>
</feature>
<dbReference type="PANTHER" id="PTHR12639:SF7">
    <property type="entry name" value="HTTM DOMAIN-CONTAINING PROTEIN"/>
    <property type="match status" value="1"/>
</dbReference>
<dbReference type="Pfam" id="PF22777">
    <property type="entry name" value="VKGC_lumenal_dom"/>
    <property type="match status" value="1"/>
</dbReference>
<feature type="transmembrane region" description="Helical" evidence="7">
    <location>
        <begin position="110"/>
        <end position="128"/>
    </location>
</feature>
<evidence type="ECO:0000256" key="6">
    <source>
        <dbReference type="ARBA" id="ARBA00023239"/>
    </source>
</evidence>
<dbReference type="InterPro" id="IPR053934">
    <property type="entry name" value="HTTM_dom"/>
</dbReference>
<keyword evidence="10" id="KW-1185">Reference proteome</keyword>
<evidence type="ECO:0000256" key="4">
    <source>
        <dbReference type="ARBA" id="ARBA00023136"/>
    </source>
</evidence>
<gene>
    <name evidence="9" type="ORF">H7U19_00880</name>
</gene>
<evidence type="ECO:0000313" key="9">
    <source>
        <dbReference type="EMBL" id="MBC3756937.1"/>
    </source>
</evidence>
<protein>
    <submittedName>
        <fullName evidence="9">HTTM domain-containing protein</fullName>
    </submittedName>
</protein>
<evidence type="ECO:0000256" key="5">
    <source>
        <dbReference type="ARBA" id="ARBA00023157"/>
    </source>
</evidence>
<dbReference type="Pfam" id="PF05090">
    <property type="entry name" value="HTTM"/>
    <property type="match status" value="1"/>
</dbReference>
<dbReference type="AlphaFoldDB" id="A0A923KJ55"/>
<name>A0A923KJ55_9FLAO</name>
<organism evidence="9 10">
    <name type="scientific">Hyunsoonleella aquatilis</name>
    <dbReference type="NCBI Taxonomy" id="2762758"/>
    <lineage>
        <taxon>Bacteria</taxon>
        <taxon>Pseudomonadati</taxon>
        <taxon>Bacteroidota</taxon>
        <taxon>Flavobacteriia</taxon>
        <taxon>Flavobacteriales</taxon>
        <taxon>Flavobacteriaceae</taxon>
    </lineage>
</organism>
<feature type="domain" description="HTTM-like" evidence="8">
    <location>
        <begin position="7"/>
        <end position="266"/>
    </location>
</feature>
<keyword evidence="5" id="KW-1015">Disulfide bond</keyword>
<evidence type="ECO:0000256" key="7">
    <source>
        <dbReference type="SAM" id="Phobius"/>
    </source>
</evidence>
<reference evidence="9" key="1">
    <citation type="submission" date="2020-08" db="EMBL/GenBank/DDBJ databases">
        <title>Hyunsoonleella sp. strain SJ7 genome sequencing and assembly.</title>
        <authorList>
            <person name="Kim I."/>
        </authorList>
    </citation>
    <scope>NUCLEOTIDE SEQUENCE</scope>
    <source>
        <strain evidence="9">SJ7</strain>
    </source>
</reference>
<feature type="transmembrane region" description="Helical" evidence="7">
    <location>
        <begin position="291"/>
        <end position="308"/>
    </location>
</feature>
<evidence type="ECO:0000256" key="1">
    <source>
        <dbReference type="ARBA" id="ARBA00004127"/>
    </source>
</evidence>
<keyword evidence="6" id="KW-0456">Lyase</keyword>
<evidence type="ECO:0000259" key="8">
    <source>
        <dbReference type="SMART" id="SM00752"/>
    </source>
</evidence>
<comment type="caution">
    <text evidence="9">The sequence shown here is derived from an EMBL/GenBank/DDBJ whole genome shotgun (WGS) entry which is preliminary data.</text>
</comment>
<sequence length="438" mass="51765">MLNNWLFKYIDNSQLVIFRIFFGLLCFLESIGAIATGWVTRVLVEPKFTFTFIGFEWLNIFQGPSMYAYYAFMGLFGICIMLGYKYKWSMFGFAVLWAGCYLMQKSSYNNHYYLLMLVSAIMVFLPANHDISIDAKQNPKLKTNAMPQWCRWVFILQLFIVYTYASVAKFYPDWLDTSFIELLMKGKAHYYLIGDILQQKWVHYVLTYGGILFDGLIVPLLLFKPTRNWAFIISIGFHLFNSIVFQIGIFPYLALAFYLFFFEPKTVRNIFLKRRPFYEASEIKFPKFRDAYVVLFSIYFVIQIALPLRHHFFQDDVLWTEEGHRLSWRMMLRAKRGSTIYTVVDKDSKERIIINQNDYLTKKQQRSAGTKPDVIWQFAQYLRADFKSKGQDIAVYVKSRVSINGKPFQDFIDSEVDIANIPWEPLKHSDWILPSKKE</sequence>
<dbReference type="Proteomes" id="UP000656244">
    <property type="component" value="Unassembled WGS sequence"/>
</dbReference>
<dbReference type="PANTHER" id="PTHR12639">
    <property type="entry name" value="VITAMIN K-DEPENDENT GAMMA-CARBOXYLASE"/>
    <property type="match status" value="1"/>
</dbReference>
<proteinExistence type="predicted"/>
<feature type="transmembrane region" description="Helical" evidence="7">
    <location>
        <begin position="20"/>
        <end position="40"/>
    </location>
</feature>
<dbReference type="GO" id="GO:0019842">
    <property type="term" value="F:vitamin binding"/>
    <property type="evidence" value="ECO:0007669"/>
    <property type="project" value="TreeGrafter"/>
</dbReference>
<feature type="transmembrane region" description="Helical" evidence="7">
    <location>
        <begin position="235"/>
        <end position="261"/>
    </location>
</feature>
<evidence type="ECO:0000256" key="3">
    <source>
        <dbReference type="ARBA" id="ARBA00022989"/>
    </source>
</evidence>
<dbReference type="InterPro" id="IPR053935">
    <property type="entry name" value="VKGC_lumenal_dom"/>
</dbReference>
<feature type="transmembrane region" description="Helical" evidence="7">
    <location>
        <begin position="60"/>
        <end position="81"/>
    </location>
</feature>
<dbReference type="InterPro" id="IPR011020">
    <property type="entry name" value="HTTM-like"/>
</dbReference>
<dbReference type="SMART" id="SM00752">
    <property type="entry name" value="HTTM"/>
    <property type="match status" value="1"/>
</dbReference>
<keyword evidence="3 7" id="KW-1133">Transmembrane helix</keyword>